<protein>
    <submittedName>
        <fullName evidence="1">Uncharacterized protein</fullName>
    </submittedName>
</protein>
<reference evidence="1" key="1">
    <citation type="submission" date="2022-07" db="EMBL/GenBank/DDBJ databases">
        <title>Phylogenomic reconstructions and comparative analyses of Kickxellomycotina fungi.</title>
        <authorList>
            <person name="Reynolds N.K."/>
            <person name="Stajich J.E."/>
            <person name="Barry K."/>
            <person name="Grigoriev I.V."/>
            <person name="Crous P."/>
            <person name="Smith M.E."/>
        </authorList>
    </citation>
    <scope>NUCLEOTIDE SEQUENCE</scope>
    <source>
        <strain evidence="1">CBS 109366</strain>
    </source>
</reference>
<gene>
    <name evidence="1" type="ORF">IWQ57_003704</name>
</gene>
<dbReference type="Proteomes" id="UP001140234">
    <property type="component" value="Unassembled WGS sequence"/>
</dbReference>
<evidence type="ECO:0000313" key="2">
    <source>
        <dbReference type="Proteomes" id="UP001140234"/>
    </source>
</evidence>
<comment type="caution">
    <text evidence="1">The sequence shown here is derived from an EMBL/GenBank/DDBJ whole genome shotgun (WGS) entry which is preliminary data.</text>
</comment>
<name>A0ACC1JV48_9FUNG</name>
<keyword evidence="2" id="KW-1185">Reference proteome</keyword>
<dbReference type="EMBL" id="JANBUJ010001272">
    <property type="protein sequence ID" value="KAJ2768045.1"/>
    <property type="molecule type" value="Genomic_DNA"/>
</dbReference>
<evidence type="ECO:0000313" key="1">
    <source>
        <dbReference type="EMBL" id="KAJ2768045.1"/>
    </source>
</evidence>
<organism evidence="1 2">
    <name type="scientific">Coemansia nantahalensis</name>
    <dbReference type="NCBI Taxonomy" id="2789366"/>
    <lineage>
        <taxon>Eukaryota</taxon>
        <taxon>Fungi</taxon>
        <taxon>Fungi incertae sedis</taxon>
        <taxon>Zoopagomycota</taxon>
        <taxon>Kickxellomycotina</taxon>
        <taxon>Kickxellomycetes</taxon>
        <taxon>Kickxellales</taxon>
        <taxon>Kickxellaceae</taxon>
        <taxon>Coemansia</taxon>
    </lineage>
</organism>
<sequence>MERIDRERLHTDLDYRFEYVSRFVGFTEADRDLISKSAPVVAELVPAIVDAVYEKIHNYDVTWASLAQDRERHAGWSSRKEEDVTMGSEVIVFRKTILAKYLKRLVTSKWDSALIAYLDWVGHVHTSTPTKRSNANVEYIHCAAMLGYLSGAVVEMLQTAGNWDQALRDATVNAYVKFFWIQNDLFARYYVKDRVLSEDEKVAVAREELAKEADVRRGMQHRTLVTAMLGTAAGIVIGSAVCRRIFHI</sequence>
<accession>A0ACC1JV48</accession>
<proteinExistence type="predicted"/>